<accession>A0A1B1YG12</accession>
<dbReference type="HAMAP" id="MF_00076">
    <property type="entry name" value="HisB"/>
    <property type="match status" value="1"/>
</dbReference>
<dbReference type="OrthoDB" id="9790411at2"/>
<dbReference type="GO" id="GO:0000105">
    <property type="term" value="P:L-histidine biosynthetic process"/>
    <property type="evidence" value="ECO:0007669"/>
    <property type="project" value="UniProtKB-UniRule"/>
</dbReference>
<evidence type="ECO:0000256" key="5">
    <source>
        <dbReference type="ARBA" id="ARBA00023239"/>
    </source>
</evidence>
<dbReference type="InterPro" id="IPR000807">
    <property type="entry name" value="ImidazoleglycerolP_deHydtase"/>
</dbReference>
<dbReference type="Pfam" id="PF00475">
    <property type="entry name" value="IGPD"/>
    <property type="match status" value="1"/>
</dbReference>
<evidence type="ECO:0000256" key="2">
    <source>
        <dbReference type="ARBA" id="ARBA00016664"/>
    </source>
</evidence>
<dbReference type="UniPathway" id="UPA00031">
    <property type="reaction ID" value="UER00011"/>
</dbReference>
<dbReference type="GO" id="GO:0004424">
    <property type="term" value="F:imidazoleglycerol-phosphate dehydratase activity"/>
    <property type="evidence" value="ECO:0007669"/>
    <property type="project" value="UniProtKB-UniRule"/>
</dbReference>
<proteinExistence type="inferred from homology"/>
<name>A0A1B1YG12_THEST</name>
<comment type="similarity">
    <text evidence="6 7">Belongs to the imidazoleglycerol-phosphate dehydratase family.</text>
</comment>
<dbReference type="PANTHER" id="PTHR23133">
    <property type="entry name" value="IMIDAZOLEGLYCEROL-PHOSPHATE DEHYDRATASE HIS7"/>
    <property type="match status" value="1"/>
</dbReference>
<keyword evidence="4 6" id="KW-0368">Histidine biosynthesis</keyword>
<dbReference type="PROSITE" id="PS00954">
    <property type="entry name" value="IGP_DEHYDRATASE_1"/>
    <property type="match status" value="1"/>
</dbReference>
<dbReference type="EMBL" id="CP014672">
    <property type="protein sequence ID" value="ANW99685.1"/>
    <property type="molecule type" value="Genomic_DNA"/>
</dbReference>
<dbReference type="CDD" id="cd07914">
    <property type="entry name" value="IGPD"/>
    <property type="match status" value="1"/>
</dbReference>
<dbReference type="InterPro" id="IPR020568">
    <property type="entry name" value="Ribosomal_Su5_D2-typ_SF"/>
</dbReference>
<dbReference type="NCBIfam" id="NF002114">
    <property type="entry name" value="PRK00951.2-4"/>
    <property type="match status" value="1"/>
</dbReference>
<organism evidence="8 9">
    <name type="scientific">Thermoclostridium stercorarium subsp. thermolacticum DSM 2910</name>
    <dbReference type="NCBI Taxonomy" id="1121336"/>
    <lineage>
        <taxon>Bacteria</taxon>
        <taxon>Bacillati</taxon>
        <taxon>Bacillota</taxon>
        <taxon>Clostridia</taxon>
        <taxon>Eubacteriales</taxon>
        <taxon>Oscillospiraceae</taxon>
        <taxon>Thermoclostridium</taxon>
    </lineage>
</organism>
<dbReference type="PROSITE" id="PS00955">
    <property type="entry name" value="IGP_DEHYDRATASE_2"/>
    <property type="match status" value="1"/>
</dbReference>
<evidence type="ECO:0000313" key="9">
    <source>
        <dbReference type="Proteomes" id="UP000092971"/>
    </source>
</evidence>
<dbReference type="EC" id="4.2.1.19" evidence="6 7"/>
<dbReference type="GO" id="GO:0005737">
    <property type="term" value="C:cytoplasm"/>
    <property type="evidence" value="ECO:0007669"/>
    <property type="project" value="UniProtKB-SubCell"/>
</dbReference>
<dbReference type="FunFam" id="3.30.230.40:FF:000001">
    <property type="entry name" value="Imidazoleglycerol-phosphate dehydratase HisB"/>
    <property type="match status" value="1"/>
</dbReference>
<sequence length="195" mass="21513">MQRTAEVSRKTAETKVSVKLNIDGSGISKVDTQIGFFDHMLTLFARHALIDLEVISRGDLNVDTHHTIEDTGIVIGRAISEALGDKASISRYGTAFVPMDEALAMVSLDLSSRPFLHFEVEFSGEKAGDMDTEMFEEFFRALAVHGGITLHIKLIHGKNNHHIAEAIFKAFGQAFRKACEKDQRIKGVLSTKGIL</sequence>
<protein>
    <recommendedName>
        <fullName evidence="2 6">Imidazoleglycerol-phosphate dehydratase</fullName>
        <shortName evidence="6">IGPD</shortName>
        <ecNumber evidence="6 7">4.2.1.19</ecNumber>
    </recommendedName>
</protein>
<evidence type="ECO:0000313" key="8">
    <source>
        <dbReference type="EMBL" id="ANW99685.1"/>
    </source>
</evidence>
<dbReference type="SUPFAM" id="SSF54211">
    <property type="entry name" value="Ribosomal protein S5 domain 2-like"/>
    <property type="match status" value="2"/>
</dbReference>
<dbReference type="Proteomes" id="UP000092971">
    <property type="component" value="Chromosome"/>
</dbReference>
<dbReference type="NCBIfam" id="NF002111">
    <property type="entry name" value="PRK00951.2-1"/>
    <property type="match status" value="1"/>
</dbReference>
<dbReference type="InterPro" id="IPR038494">
    <property type="entry name" value="IGPD_sf"/>
</dbReference>
<dbReference type="InterPro" id="IPR020565">
    <property type="entry name" value="ImidazoleglycerP_deHydtase_CS"/>
</dbReference>
<gene>
    <name evidence="6 8" type="primary">hisB</name>
    <name evidence="8" type="ORF">CSTERTH_11890</name>
</gene>
<evidence type="ECO:0000256" key="4">
    <source>
        <dbReference type="ARBA" id="ARBA00023102"/>
    </source>
</evidence>
<comment type="subcellular location">
    <subcellularLocation>
        <location evidence="6 7">Cytoplasm</location>
    </subcellularLocation>
</comment>
<dbReference type="RefSeq" id="WP_015360114.1">
    <property type="nucleotide sequence ID" value="NZ_CP014672.1"/>
</dbReference>
<keyword evidence="6" id="KW-0963">Cytoplasm</keyword>
<evidence type="ECO:0000256" key="1">
    <source>
        <dbReference type="ARBA" id="ARBA00005047"/>
    </source>
</evidence>
<dbReference type="Gene3D" id="3.30.230.40">
    <property type="entry name" value="Imidazole glycerol phosphate dehydratase, domain 1"/>
    <property type="match status" value="2"/>
</dbReference>
<evidence type="ECO:0000256" key="7">
    <source>
        <dbReference type="RuleBase" id="RU000599"/>
    </source>
</evidence>
<keyword evidence="3 6" id="KW-0028">Amino-acid biosynthesis</keyword>
<evidence type="ECO:0000256" key="6">
    <source>
        <dbReference type="HAMAP-Rule" id="MF_00076"/>
    </source>
</evidence>
<reference evidence="8 9" key="1">
    <citation type="submission" date="2016-02" db="EMBL/GenBank/DDBJ databases">
        <title>Comparison of Clostridium stercorarium subspecies using comparative genomics and transcriptomics.</title>
        <authorList>
            <person name="Schellenberg J."/>
            <person name="Thallinger G."/>
            <person name="Levin D.B."/>
            <person name="Zhang X."/>
            <person name="Alvare G."/>
            <person name="Fristensky B."/>
            <person name="Sparling R."/>
        </authorList>
    </citation>
    <scope>NUCLEOTIDE SEQUENCE [LARGE SCALE GENOMIC DNA]</scope>
    <source>
        <strain evidence="8 9">DSM 2910</strain>
    </source>
</reference>
<keyword evidence="5 6" id="KW-0456">Lyase</keyword>
<evidence type="ECO:0000256" key="3">
    <source>
        <dbReference type="ARBA" id="ARBA00022605"/>
    </source>
</evidence>
<comment type="pathway">
    <text evidence="1 6 7">Amino-acid biosynthesis; L-histidine biosynthesis; L-histidine from 5-phospho-alpha-D-ribose 1-diphosphate: step 6/9.</text>
</comment>
<dbReference type="PANTHER" id="PTHR23133:SF2">
    <property type="entry name" value="IMIDAZOLEGLYCEROL-PHOSPHATE DEHYDRATASE"/>
    <property type="match status" value="1"/>
</dbReference>
<comment type="catalytic activity">
    <reaction evidence="6 7">
        <text>D-erythro-1-(imidazol-4-yl)glycerol 3-phosphate = 3-(imidazol-4-yl)-2-oxopropyl phosphate + H2O</text>
        <dbReference type="Rhea" id="RHEA:11040"/>
        <dbReference type="ChEBI" id="CHEBI:15377"/>
        <dbReference type="ChEBI" id="CHEBI:57766"/>
        <dbReference type="ChEBI" id="CHEBI:58278"/>
        <dbReference type="EC" id="4.2.1.19"/>
    </reaction>
</comment>
<dbReference type="AlphaFoldDB" id="A0A1B1YG12"/>
<dbReference type="FunFam" id="3.30.230.40:FF:000003">
    <property type="entry name" value="Imidazoleglycerol-phosphate dehydratase HisB"/>
    <property type="match status" value="1"/>
</dbReference>